<accession>A0A7M7JMS1</accession>
<keyword evidence="5" id="KW-0143">Chaperone</keyword>
<dbReference type="AlphaFoldDB" id="A0A7M7JMS1"/>
<dbReference type="SUPFAM" id="SSF160909">
    <property type="entry name" value="ATP12-like"/>
    <property type="match status" value="1"/>
</dbReference>
<dbReference type="OrthoDB" id="5673at2759"/>
<dbReference type="EnsemblMetazoa" id="XM_022798618">
    <property type="protein sequence ID" value="XP_022654353"/>
    <property type="gene ID" value="LOC111247554"/>
</dbReference>
<dbReference type="EnsemblMetazoa" id="XM_022798637">
    <property type="protein sequence ID" value="XP_022654372"/>
    <property type="gene ID" value="LOC111247554"/>
</dbReference>
<comment type="similarity">
    <text evidence="2">Belongs to the ATP12 family.</text>
</comment>
<dbReference type="Pfam" id="PF07542">
    <property type="entry name" value="ATP12"/>
    <property type="match status" value="1"/>
</dbReference>
<dbReference type="InterPro" id="IPR023335">
    <property type="entry name" value="ATP12_ortho_dom_sf"/>
</dbReference>
<dbReference type="PANTHER" id="PTHR21013:SF10">
    <property type="entry name" value="ATP SYNTHASE MITOCHONDRIAL F1 COMPLEX ASSEMBLY FACTOR 2"/>
    <property type="match status" value="1"/>
</dbReference>
<keyword evidence="3" id="KW-0809">Transit peptide</keyword>
<protein>
    <recommendedName>
        <fullName evidence="8">ATP synthase mitochondrial F1 complex assembly factor 2</fullName>
    </recommendedName>
</protein>
<evidence type="ECO:0000256" key="5">
    <source>
        <dbReference type="ARBA" id="ARBA00023186"/>
    </source>
</evidence>
<dbReference type="EnsemblMetazoa" id="XM_022798656">
    <property type="protein sequence ID" value="XP_022654391"/>
    <property type="gene ID" value="LOC111247554"/>
</dbReference>
<dbReference type="EnsemblMetazoa" id="XM_022798627">
    <property type="protein sequence ID" value="XP_022654362"/>
    <property type="gene ID" value="LOC111247554"/>
</dbReference>
<dbReference type="InterPro" id="IPR042272">
    <property type="entry name" value="ATP12_ATP_synth-F1-assembly_N"/>
</dbReference>
<dbReference type="RefSeq" id="XP_022654353.1">
    <property type="nucleotide sequence ID" value="XM_022798618.1"/>
</dbReference>
<dbReference type="EnsemblMetazoa" id="XM_022798645">
    <property type="protein sequence ID" value="XP_022654380"/>
    <property type="gene ID" value="LOC111247554"/>
</dbReference>
<evidence type="ECO:0008006" key="8">
    <source>
        <dbReference type="Google" id="ProtNLM"/>
    </source>
</evidence>
<dbReference type="OMA" id="WDPVLHW"/>
<dbReference type="PANTHER" id="PTHR21013">
    <property type="entry name" value="ATP SYNTHASE MITOCHONDRIAL F1 COMPLEX ASSEMBLY FACTOR 2/ATP12 PROTEIN, MITOCHONDRIAL PRECURSOR"/>
    <property type="match status" value="1"/>
</dbReference>
<dbReference type="RefSeq" id="XP_022654362.1">
    <property type="nucleotide sequence ID" value="XM_022798627.1"/>
</dbReference>
<dbReference type="Gene3D" id="1.10.3580.10">
    <property type="entry name" value="ATP12 ATPase"/>
    <property type="match status" value="1"/>
</dbReference>
<evidence type="ECO:0000256" key="1">
    <source>
        <dbReference type="ARBA" id="ARBA00004173"/>
    </source>
</evidence>
<dbReference type="KEGG" id="vde:111247554"/>
<dbReference type="GeneID" id="111247554"/>
<evidence type="ECO:0000256" key="4">
    <source>
        <dbReference type="ARBA" id="ARBA00023128"/>
    </source>
</evidence>
<evidence type="ECO:0000256" key="3">
    <source>
        <dbReference type="ARBA" id="ARBA00022946"/>
    </source>
</evidence>
<dbReference type="Proteomes" id="UP000594260">
    <property type="component" value="Unplaced"/>
</dbReference>
<evidence type="ECO:0000313" key="6">
    <source>
        <dbReference type="EnsemblMetazoa" id="XP_022654353"/>
    </source>
</evidence>
<dbReference type="RefSeq" id="XP_022654380.1">
    <property type="nucleotide sequence ID" value="XM_022798645.1"/>
</dbReference>
<reference evidence="6" key="1">
    <citation type="submission" date="2021-01" db="UniProtKB">
        <authorList>
            <consortium name="EnsemblMetazoa"/>
        </authorList>
    </citation>
    <scope>IDENTIFICATION</scope>
</reference>
<proteinExistence type="inferred from homology"/>
<evidence type="ECO:0000313" key="7">
    <source>
        <dbReference type="Proteomes" id="UP000594260"/>
    </source>
</evidence>
<comment type="subcellular location">
    <subcellularLocation>
        <location evidence="1">Mitochondrion</location>
    </subcellularLocation>
</comment>
<dbReference type="RefSeq" id="XP_022654391.1">
    <property type="nucleotide sequence ID" value="XM_022798656.1"/>
</dbReference>
<keyword evidence="7" id="KW-1185">Reference proteome</keyword>
<dbReference type="GO" id="GO:0005739">
    <property type="term" value="C:mitochondrion"/>
    <property type="evidence" value="ECO:0007669"/>
    <property type="project" value="UniProtKB-SubCell"/>
</dbReference>
<dbReference type="RefSeq" id="XP_022654372.1">
    <property type="nucleotide sequence ID" value="XM_022798637.1"/>
</dbReference>
<dbReference type="InParanoid" id="A0A7M7JMS1"/>
<name>A0A7M7JMS1_VARDE</name>
<evidence type="ECO:0000256" key="2">
    <source>
        <dbReference type="ARBA" id="ARBA00008231"/>
    </source>
</evidence>
<dbReference type="GO" id="GO:0033615">
    <property type="term" value="P:mitochondrial proton-transporting ATP synthase complex assembly"/>
    <property type="evidence" value="ECO:0007669"/>
    <property type="project" value="TreeGrafter"/>
</dbReference>
<dbReference type="FunCoup" id="A0A7M7JMS1">
    <property type="interactions" value="1585"/>
</dbReference>
<sequence>MQRVISHIIQRVPTAPVVVRNQFILGKNSLSTSVCCLSTLTKPKRFYKNVSVVQSANGWEVNLDKRKLKTPAGQPLLVPNEALATAIATEWLIQKDVIDRHAMHLTALCNTAQDNPHSRTAEQLCEAILEFLENDSLLFRVPKEEQPEFYELQCSKWDPIIQWFCDKHEVTLKSSYNVISPEIDPTTLLTVYKVIYSNCRTALFGIQYGVECLKSLILTQAVLDRRLTIQEAVDLSRLETNFQASKWGSVEWSHELDNYQVVSRLAAAVMFVRLSQEAGSMKQKKTLCD</sequence>
<dbReference type="Gene3D" id="3.30.2180.10">
    <property type="entry name" value="ATP12-like"/>
    <property type="match status" value="1"/>
</dbReference>
<dbReference type="InterPro" id="IPR011419">
    <property type="entry name" value="ATP12_ATP_synth-F1-assembly"/>
</dbReference>
<keyword evidence="4" id="KW-0496">Mitochondrion</keyword>
<organism evidence="6 7">
    <name type="scientific">Varroa destructor</name>
    <name type="common">Honeybee mite</name>
    <dbReference type="NCBI Taxonomy" id="109461"/>
    <lineage>
        <taxon>Eukaryota</taxon>
        <taxon>Metazoa</taxon>
        <taxon>Ecdysozoa</taxon>
        <taxon>Arthropoda</taxon>
        <taxon>Chelicerata</taxon>
        <taxon>Arachnida</taxon>
        <taxon>Acari</taxon>
        <taxon>Parasitiformes</taxon>
        <taxon>Mesostigmata</taxon>
        <taxon>Gamasina</taxon>
        <taxon>Dermanyssoidea</taxon>
        <taxon>Varroidae</taxon>
        <taxon>Varroa</taxon>
    </lineage>
</organism>